<feature type="transmembrane region" description="Helical" evidence="9">
    <location>
        <begin position="58"/>
        <end position="80"/>
    </location>
</feature>
<reference evidence="11" key="1">
    <citation type="submission" date="2022-01" db="EMBL/GenBank/DDBJ databases">
        <authorList>
            <person name="King R."/>
        </authorList>
    </citation>
    <scope>NUCLEOTIDE SEQUENCE</scope>
</reference>
<keyword evidence="12" id="KW-1185">Reference proteome</keyword>
<feature type="transmembrane region" description="Helical" evidence="9">
    <location>
        <begin position="422"/>
        <end position="441"/>
    </location>
</feature>
<keyword evidence="6" id="KW-0325">Glycoprotein</keyword>
<comment type="similarity">
    <text evidence="7">Belongs to the major facilitator superfamily. Sugar transporter (TC 2.A.1.1) family. Trehalose transporter subfamily.</text>
</comment>
<evidence type="ECO:0000256" key="1">
    <source>
        <dbReference type="ARBA" id="ARBA00004651"/>
    </source>
</evidence>
<feature type="transmembrane region" description="Helical" evidence="9">
    <location>
        <begin position="9"/>
        <end position="31"/>
    </location>
</feature>
<dbReference type="FunFam" id="1.20.1250.20:FF:000055">
    <property type="entry name" value="Facilitated trehalose transporter Tret1-2 homolog"/>
    <property type="match status" value="1"/>
</dbReference>
<comment type="subcellular location">
    <subcellularLocation>
        <location evidence="1">Cell membrane</location>
        <topology evidence="1">Multi-pass membrane protein</topology>
    </subcellularLocation>
</comment>
<proteinExistence type="inferred from homology"/>
<dbReference type="PROSITE" id="PS00216">
    <property type="entry name" value="SUGAR_TRANSPORT_1"/>
    <property type="match status" value="1"/>
</dbReference>
<dbReference type="PROSITE" id="PS50850">
    <property type="entry name" value="MFS"/>
    <property type="match status" value="1"/>
</dbReference>
<evidence type="ECO:0000256" key="3">
    <source>
        <dbReference type="ARBA" id="ARBA00022692"/>
    </source>
</evidence>
<protein>
    <recommendedName>
        <fullName evidence="10">Major facilitator superfamily (MFS) profile domain-containing protein</fullName>
    </recommendedName>
</protein>
<dbReference type="InterPro" id="IPR044775">
    <property type="entry name" value="MFS_ERD6/Tret1-like"/>
</dbReference>
<evidence type="ECO:0000256" key="9">
    <source>
        <dbReference type="SAM" id="Phobius"/>
    </source>
</evidence>
<gene>
    <name evidence="11" type="ORF">PHYEVI_LOCUS8137</name>
</gene>
<dbReference type="PRINTS" id="PR00171">
    <property type="entry name" value="SUGRTRNSPORT"/>
</dbReference>
<evidence type="ECO:0000256" key="6">
    <source>
        <dbReference type="ARBA" id="ARBA00023180"/>
    </source>
</evidence>
<keyword evidence="5 9" id="KW-0472">Membrane</keyword>
<dbReference type="Pfam" id="PF00083">
    <property type="entry name" value="Sugar_tr"/>
    <property type="match status" value="1"/>
</dbReference>
<dbReference type="PROSITE" id="PS00217">
    <property type="entry name" value="SUGAR_TRANSPORT_2"/>
    <property type="match status" value="1"/>
</dbReference>
<organism evidence="11 12">
    <name type="scientific">Phyllotreta striolata</name>
    <name type="common">Striped flea beetle</name>
    <name type="synonym">Crioceris striolata</name>
    <dbReference type="NCBI Taxonomy" id="444603"/>
    <lineage>
        <taxon>Eukaryota</taxon>
        <taxon>Metazoa</taxon>
        <taxon>Ecdysozoa</taxon>
        <taxon>Arthropoda</taxon>
        <taxon>Hexapoda</taxon>
        <taxon>Insecta</taxon>
        <taxon>Pterygota</taxon>
        <taxon>Neoptera</taxon>
        <taxon>Endopterygota</taxon>
        <taxon>Coleoptera</taxon>
        <taxon>Polyphaga</taxon>
        <taxon>Cucujiformia</taxon>
        <taxon>Chrysomeloidea</taxon>
        <taxon>Chrysomelidae</taxon>
        <taxon>Galerucinae</taxon>
        <taxon>Alticini</taxon>
        <taxon>Phyllotreta</taxon>
    </lineage>
</organism>
<dbReference type="InterPro" id="IPR005828">
    <property type="entry name" value="MFS_sugar_transport-like"/>
</dbReference>
<dbReference type="OrthoDB" id="4142200at2759"/>
<feature type="domain" description="Major facilitator superfamily (MFS) profile" evidence="10">
    <location>
        <begin position="14"/>
        <end position="445"/>
    </location>
</feature>
<evidence type="ECO:0000256" key="5">
    <source>
        <dbReference type="ARBA" id="ARBA00023136"/>
    </source>
</evidence>
<name>A0A9N9TMY2_PHYSR</name>
<evidence type="ECO:0000256" key="4">
    <source>
        <dbReference type="ARBA" id="ARBA00022989"/>
    </source>
</evidence>
<dbReference type="InterPro" id="IPR036259">
    <property type="entry name" value="MFS_trans_sf"/>
</dbReference>
<dbReference type="InterPro" id="IPR005829">
    <property type="entry name" value="Sugar_transporter_CS"/>
</dbReference>
<evidence type="ECO:0000259" key="10">
    <source>
        <dbReference type="PROSITE" id="PS50850"/>
    </source>
</evidence>
<evidence type="ECO:0000313" key="11">
    <source>
        <dbReference type="EMBL" id="CAG9861811.1"/>
    </source>
</evidence>
<feature type="transmembrane region" description="Helical" evidence="9">
    <location>
        <begin position="111"/>
        <end position="132"/>
    </location>
</feature>
<evidence type="ECO:0000256" key="2">
    <source>
        <dbReference type="ARBA" id="ARBA00022475"/>
    </source>
</evidence>
<dbReference type="NCBIfam" id="TIGR00879">
    <property type="entry name" value="SP"/>
    <property type="match status" value="1"/>
</dbReference>
<dbReference type="PANTHER" id="PTHR48021">
    <property type="match status" value="1"/>
</dbReference>
<feature type="transmembrane region" description="Helical" evidence="9">
    <location>
        <begin position="352"/>
        <end position="378"/>
    </location>
</feature>
<evidence type="ECO:0000256" key="7">
    <source>
        <dbReference type="ARBA" id="ARBA00024348"/>
    </source>
</evidence>
<keyword evidence="3 9" id="KW-0812">Transmembrane</keyword>
<dbReference type="Gene3D" id="1.20.1250.20">
    <property type="entry name" value="MFS general substrate transporter like domains"/>
    <property type="match status" value="1"/>
</dbReference>
<accession>A0A9N9TMY2</accession>
<keyword evidence="4 9" id="KW-1133">Transmembrane helix</keyword>
<feature type="transmembrane region" description="Helical" evidence="9">
    <location>
        <begin position="254"/>
        <end position="277"/>
    </location>
</feature>
<feature type="transmembrane region" description="Helical" evidence="9">
    <location>
        <begin position="390"/>
        <end position="410"/>
    </location>
</feature>
<dbReference type="PANTHER" id="PTHR48021:SF47">
    <property type="entry name" value="GH17672P"/>
    <property type="match status" value="1"/>
</dbReference>
<dbReference type="GO" id="GO:0005886">
    <property type="term" value="C:plasma membrane"/>
    <property type="evidence" value="ECO:0007669"/>
    <property type="project" value="UniProtKB-SubCell"/>
</dbReference>
<dbReference type="InterPro" id="IPR020846">
    <property type="entry name" value="MFS_dom"/>
</dbReference>
<keyword evidence="8" id="KW-0813">Transport</keyword>
<keyword evidence="2" id="KW-1003">Cell membrane</keyword>
<dbReference type="SUPFAM" id="SSF103473">
    <property type="entry name" value="MFS general substrate transporter"/>
    <property type="match status" value="1"/>
</dbReference>
<sequence length="467" mass="50232">MPSPKPNRTFLYVTTCIANLASFICGTSLGWSSPELSLLRDASTSPLGRNITGSEESWIGSFLPLAAAIGPIGGGILADLIGRKSTLLLATAPFIVAYVLNVLAASVGFFYAGRFLCGLGVGVIFTALPMYVGEVADDECRGALGSFMQLFIVIGLLFSYALGPFISIFLFNILLLIPPVLFVALFFFLIPESPYYLLQSGRFQEALVASLKLRGMEKSIVAKELEVMKVQVEQEQKIKGNILDIFKTKGLRTALIISIGLVAWQQLSGINIVLFFAQTIFTDAGVSLAPALCTIIIGVVQVIASACTPLLVERRGKRFLLILSALGMAVAQAVLAYYFFVKDQQHRDTSSIGWLPIVSLIAYIVAYCLGFGPLPWAVMGELFPGNVKSIASSATASVCWLLGFLVTNYFDALTSVAGKSGSFGLFTVCCLMAGVFVYVCVPETTGKNVHEIQYILEGLGRDGSFEM</sequence>
<dbReference type="GO" id="GO:0051119">
    <property type="term" value="F:sugar transmembrane transporter activity"/>
    <property type="evidence" value="ECO:0007669"/>
    <property type="project" value="InterPro"/>
</dbReference>
<feature type="transmembrane region" description="Helical" evidence="9">
    <location>
        <begin position="144"/>
        <end position="162"/>
    </location>
</feature>
<feature type="transmembrane region" description="Helical" evidence="9">
    <location>
        <begin position="168"/>
        <end position="190"/>
    </location>
</feature>
<evidence type="ECO:0000313" key="12">
    <source>
        <dbReference type="Proteomes" id="UP001153712"/>
    </source>
</evidence>
<dbReference type="AlphaFoldDB" id="A0A9N9TMY2"/>
<dbReference type="Proteomes" id="UP001153712">
    <property type="component" value="Chromosome 5"/>
</dbReference>
<dbReference type="EMBL" id="OU900098">
    <property type="protein sequence ID" value="CAG9861811.1"/>
    <property type="molecule type" value="Genomic_DNA"/>
</dbReference>
<dbReference type="CDD" id="cd17358">
    <property type="entry name" value="MFS_GLUT6_8_Class3_like"/>
    <property type="match status" value="1"/>
</dbReference>
<evidence type="ECO:0000256" key="8">
    <source>
        <dbReference type="RuleBase" id="RU003346"/>
    </source>
</evidence>
<feature type="transmembrane region" description="Helical" evidence="9">
    <location>
        <begin position="289"/>
        <end position="312"/>
    </location>
</feature>
<feature type="transmembrane region" description="Helical" evidence="9">
    <location>
        <begin position="87"/>
        <end position="105"/>
    </location>
</feature>
<dbReference type="InterPro" id="IPR050549">
    <property type="entry name" value="MFS_Trehalose_Transporter"/>
</dbReference>
<feature type="transmembrane region" description="Helical" evidence="9">
    <location>
        <begin position="319"/>
        <end position="340"/>
    </location>
</feature>
<dbReference type="InterPro" id="IPR003663">
    <property type="entry name" value="Sugar/inositol_transpt"/>
</dbReference>